<protein>
    <recommendedName>
        <fullName evidence="3">Tetratricopeptide repeat-containing protein</fullName>
    </recommendedName>
</protein>
<dbReference type="EMBL" id="FMYL01000003">
    <property type="protein sequence ID" value="SDB88356.1"/>
    <property type="molecule type" value="Genomic_DNA"/>
</dbReference>
<reference evidence="2" key="1">
    <citation type="submission" date="2016-09" db="EMBL/GenBank/DDBJ databases">
        <authorList>
            <person name="Varghese N."/>
            <person name="Submissions S."/>
        </authorList>
    </citation>
    <scope>NUCLEOTIDE SEQUENCE [LARGE SCALE GENOMIC DNA]</scope>
    <source>
        <strain evidence="2">ANC 4422</strain>
    </source>
</reference>
<dbReference type="SUPFAM" id="SSF81901">
    <property type="entry name" value="HCP-like"/>
    <property type="match status" value="1"/>
</dbReference>
<dbReference type="OrthoDB" id="6690035at2"/>
<sequence>MGAFRDFKNTIRDLDKNIQSLFEQANSAITRQQFDHAKILLEQIKQQQPKDARWMHGLGNLHHYQGETTLAYHYYMQAAQLKFAIAFDHLGQIESERHNHILSEHYFLSAIQYGHHSSLIPLGKILLNQYRIEDAMGCFYQALEHHNNEAFIPLAQCYLLRKQYDLAQDTLTQALDLDLPNTSHYIAQMYQQQNYLDDAKNWYLHSFQTDKNISSLEQFGQILCAQEQLIQGEKIIQLAQKIEDEYTLSKEDEQLINIILGTGSTFQIT</sequence>
<dbReference type="RefSeq" id="WP_092747149.1">
    <property type="nucleotide sequence ID" value="NZ_FMYL01000003.1"/>
</dbReference>
<evidence type="ECO:0008006" key="3">
    <source>
        <dbReference type="Google" id="ProtNLM"/>
    </source>
</evidence>
<evidence type="ECO:0000313" key="1">
    <source>
        <dbReference type="EMBL" id="SDB88356.1"/>
    </source>
</evidence>
<dbReference type="Proteomes" id="UP000242501">
    <property type="component" value="Unassembled WGS sequence"/>
</dbReference>
<accession>A0A1G6H4K8</accession>
<organism evidence="1 2">
    <name type="scientific">Acinetobacter boissieri</name>
    <dbReference type="NCBI Taxonomy" id="1219383"/>
    <lineage>
        <taxon>Bacteria</taxon>
        <taxon>Pseudomonadati</taxon>
        <taxon>Pseudomonadota</taxon>
        <taxon>Gammaproteobacteria</taxon>
        <taxon>Moraxellales</taxon>
        <taxon>Moraxellaceae</taxon>
        <taxon>Acinetobacter</taxon>
    </lineage>
</organism>
<dbReference type="InterPro" id="IPR011990">
    <property type="entry name" value="TPR-like_helical_dom_sf"/>
</dbReference>
<gene>
    <name evidence="1" type="ORF">SAMN05421733_103191</name>
</gene>
<evidence type="ECO:0000313" key="2">
    <source>
        <dbReference type="Proteomes" id="UP000242501"/>
    </source>
</evidence>
<dbReference type="STRING" id="1219383.SAMN05421733_103191"/>
<dbReference type="Gene3D" id="1.25.40.10">
    <property type="entry name" value="Tetratricopeptide repeat domain"/>
    <property type="match status" value="2"/>
</dbReference>
<keyword evidence="2" id="KW-1185">Reference proteome</keyword>
<name>A0A1G6H4K8_9GAMM</name>
<dbReference type="AlphaFoldDB" id="A0A1G6H4K8"/>
<proteinExistence type="predicted"/>